<organism evidence="2 3">
    <name type="scientific">Svornostia abyssi</name>
    <dbReference type="NCBI Taxonomy" id="2898438"/>
    <lineage>
        <taxon>Bacteria</taxon>
        <taxon>Bacillati</taxon>
        <taxon>Actinomycetota</taxon>
        <taxon>Thermoleophilia</taxon>
        <taxon>Solirubrobacterales</taxon>
        <taxon>Baekduiaceae</taxon>
        <taxon>Svornostia</taxon>
    </lineage>
</organism>
<keyword evidence="3" id="KW-1185">Reference proteome</keyword>
<dbReference type="EMBL" id="CP088295">
    <property type="protein sequence ID" value="UUY06310.1"/>
    <property type="molecule type" value="Genomic_DNA"/>
</dbReference>
<dbReference type="InterPro" id="IPR000835">
    <property type="entry name" value="HTH_MarR-typ"/>
</dbReference>
<feature type="domain" description="HTH marR-type" evidence="1">
    <location>
        <begin position="1"/>
        <end position="127"/>
    </location>
</feature>
<dbReference type="RefSeq" id="WP_353866776.1">
    <property type="nucleotide sequence ID" value="NZ_CP088295.1"/>
</dbReference>
<dbReference type="Pfam" id="PF12802">
    <property type="entry name" value="MarR_2"/>
    <property type="match status" value="1"/>
</dbReference>
<evidence type="ECO:0000259" key="1">
    <source>
        <dbReference type="PROSITE" id="PS50995"/>
    </source>
</evidence>
<dbReference type="InterPro" id="IPR036390">
    <property type="entry name" value="WH_DNA-bd_sf"/>
</dbReference>
<sequence length="139" mass="15008">MHAQLVKALDANLEAAHGLPLSHYDVLVQVSHAPGQRMRMCELADGVLLSRSGLTRLVDRMAKDGLLERCACEDDARGSFACLTPAGKARLDEARPTHLAAVRELFLQTFTDDELAQLAGLWQRVLPAADAPDASCCDA</sequence>
<dbReference type="SMART" id="SM00347">
    <property type="entry name" value="HTH_MARR"/>
    <property type="match status" value="1"/>
</dbReference>
<dbReference type="PANTHER" id="PTHR33164:SF99">
    <property type="entry name" value="MARR FAMILY REGULATORY PROTEIN"/>
    <property type="match status" value="1"/>
</dbReference>
<dbReference type="SUPFAM" id="SSF46785">
    <property type="entry name" value="Winged helix' DNA-binding domain"/>
    <property type="match status" value="1"/>
</dbReference>
<protein>
    <submittedName>
        <fullName evidence="2">MarR family transcriptional regulator</fullName>
    </submittedName>
</protein>
<name>A0ABY5PP87_9ACTN</name>
<evidence type="ECO:0000313" key="3">
    <source>
        <dbReference type="Proteomes" id="UP001058860"/>
    </source>
</evidence>
<proteinExistence type="predicted"/>
<gene>
    <name evidence="2" type="ORF">LRS13_13345</name>
</gene>
<dbReference type="PROSITE" id="PS50995">
    <property type="entry name" value="HTH_MARR_2"/>
    <property type="match status" value="1"/>
</dbReference>
<dbReference type="PRINTS" id="PR00598">
    <property type="entry name" value="HTHMARR"/>
</dbReference>
<dbReference type="Proteomes" id="UP001058860">
    <property type="component" value="Chromosome"/>
</dbReference>
<reference evidence="3" key="1">
    <citation type="submission" date="2021-11" db="EMBL/GenBank/DDBJ databases">
        <title>Cultivation dependent microbiological survey of springs from the worlds oldest radium mine currently devoted to the extraction of radon-saturated water.</title>
        <authorList>
            <person name="Kapinusova G."/>
            <person name="Smrhova T."/>
            <person name="Strejcek M."/>
            <person name="Suman J."/>
            <person name="Jani K."/>
            <person name="Pajer P."/>
            <person name="Uhlik O."/>
        </authorList>
    </citation>
    <scope>NUCLEOTIDE SEQUENCE [LARGE SCALE GENOMIC DNA]</scope>
    <source>
        <strain evidence="3">J379</strain>
    </source>
</reference>
<dbReference type="PANTHER" id="PTHR33164">
    <property type="entry name" value="TRANSCRIPTIONAL REGULATOR, MARR FAMILY"/>
    <property type="match status" value="1"/>
</dbReference>
<dbReference type="InterPro" id="IPR039422">
    <property type="entry name" value="MarR/SlyA-like"/>
</dbReference>
<dbReference type="InterPro" id="IPR036388">
    <property type="entry name" value="WH-like_DNA-bd_sf"/>
</dbReference>
<evidence type="ECO:0000313" key="2">
    <source>
        <dbReference type="EMBL" id="UUY06310.1"/>
    </source>
</evidence>
<accession>A0ABY5PP87</accession>
<dbReference type="Gene3D" id="1.10.10.10">
    <property type="entry name" value="Winged helix-like DNA-binding domain superfamily/Winged helix DNA-binding domain"/>
    <property type="match status" value="1"/>
</dbReference>